<keyword evidence="2" id="KW-0812">Transmembrane</keyword>
<dbReference type="PANTHER" id="PTHR37422:SF17">
    <property type="entry name" value="O-ANTIGEN LIGASE"/>
    <property type="match status" value="1"/>
</dbReference>
<organism evidence="6 7">
    <name type="scientific">Segatella baroniae B14</name>
    <dbReference type="NCBI Taxonomy" id="752555"/>
    <lineage>
        <taxon>Bacteria</taxon>
        <taxon>Pseudomonadati</taxon>
        <taxon>Bacteroidota</taxon>
        <taxon>Bacteroidia</taxon>
        <taxon>Bacteroidales</taxon>
        <taxon>Prevotellaceae</taxon>
        <taxon>Segatella</taxon>
    </lineage>
</organism>
<dbReference type="EMBL" id="ADWO01000041">
    <property type="protein sequence ID" value="EFI72580.1"/>
    <property type="molecule type" value="Genomic_DNA"/>
</dbReference>
<protein>
    <submittedName>
        <fullName evidence="6">Putative membrane protein</fullName>
    </submittedName>
</protein>
<evidence type="ECO:0000256" key="1">
    <source>
        <dbReference type="ARBA" id="ARBA00004141"/>
    </source>
</evidence>
<dbReference type="InterPro" id="IPR007016">
    <property type="entry name" value="O-antigen_ligase-rel_domated"/>
</dbReference>
<accession>D8DVI3</accession>
<evidence type="ECO:0000313" key="6">
    <source>
        <dbReference type="EMBL" id="EFI72580.1"/>
    </source>
</evidence>
<evidence type="ECO:0000256" key="4">
    <source>
        <dbReference type="ARBA" id="ARBA00023136"/>
    </source>
</evidence>
<evidence type="ECO:0000313" key="7">
    <source>
        <dbReference type="Proteomes" id="UP000004524"/>
    </source>
</evidence>
<evidence type="ECO:0000259" key="5">
    <source>
        <dbReference type="Pfam" id="PF04932"/>
    </source>
</evidence>
<evidence type="ECO:0000256" key="2">
    <source>
        <dbReference type="ARBA" id="ARBA00022692"/>
    </source>
</evidence>
<evidence type="ECO:0000256" key="3">
    <source>
        <dbReference type="ARBA" id="ARBA00022989"/>
    </source>
</evidence>
<reference evidence="6 7" key="1">
    <citation type="journal article" date="2010" name="Microb. Ecol.">
        <title>Comparative genome analysis of Prevotella ruminicola and Prevotella bryantii: insights into their environmental niche.</title>
        <authorList>
            <consortium name="North American Consortium for Rumen Bacteria"/>
            <person name="Purushe J."/>
            <person name="Fouts D.E."/>
            <person name="Morrison M."/>
            <person name="White B.A."/>
            <person name="Mackie R.I."/>
            <person name="Coutinho P.M."/>
            <person name="Henrissat B."/>
            <person name="Nelson K.E."/>
        </authorList>
    </citation>
    <scope>NUCLEOTIDE SEQUENCE [LARGE SCALE GENOMIC DNA]</scope>
    <source>
        <strain evidence="6 7">B14</strain>
    </source>
</reference>
<feature type="domain" description="O-antigen ligase-related" evidence="5">
    <location>
        <begin position="236"/>
        <end position="374"/>
    </location>
</feature>
<dbReference type="OrthoDB" id="1496285at2"/>
<proteinExistence type="predicted"/>
<keyword evidence="7" id="KW-1185">Reference proteome</keyword>
<dbReference type="GO" id="GO:0016020">
    <property type="term" value="C:membrane"/>
    <property type="evidence" value="ECO:0007669"/>
    <property type="project" value="UniProtKB-SubCell"/>
</dbReference>
<dbReference type="AlphaFoldDB" id="D8DVI3"/>
<name>D8DVI3_9BACT</name>
<gene>
    <name evidence="6" type="ORF">PBR_2461</name>
</gene>
<dbReference type="InterPro" id="IPR051533">
    <property type="entry name" value="WaaL-like"/>
</dbReference>
<keyword evidence="4" id="KW-0472">Membrane</keyword>
<comment type="subcellular location">
    <subcellularLocation>
        <location evidence="1">Membrane</location>
        <topology evidence="1">Multi-pass membrane protein</topology>
    </subcellularLocation>
</comment>
<comment type="caution">
    <text evidence="6">The sequence shown here is derived from an EMBL/GenBank/DDBJ whole genome shotgun (WGS) entry which is preliminary data.</text>
</comment>
<dbReference type="Proteomes" id="UP000004524">
    <property type="component" value="Unassembled WGS sequence"/>
</dbReference>
<keyword evidence="3" id="KW-1133">Transmembrane helix</keyword>
<sequence length="444" mass="50499">MIFQLIAFIIILYSFKNFKKAFLLFLLYDLFLNTNINFLSIPGVPILTVEDVLIMVFAAEFFIKYGTNKGGPYALTGNNFPFKTPFIILTISWTISTVFALVGFAGAVSAYVKQILEYVIMTYLMWRIINDKKDLIFLLRGFTILFLFCGVYELYEIATQSNPLADYETSLVQDETRAIDFGNYEEDEGRGFRAKSVFDHPIGSGINFGLYIIISLFFLMKAKINIKINKLLVMATCLLSLACIIMTKSRGPYLFLMIGVFSFINLKSGKFYRYVFLMVLALIAILPYFSDQLDIFKSLFSADAQEKVGGSDANMRFEQLVVAMSIMSMSPFYGLGFKFLNEMSTAITMGLLGGESIWFQVLPQFGILGILAYLFMIYWTVVKLPKRYKSASIFFIGMAYWLVASMTSVPGMQIYLYYLALILVMKYQMGCFNESGRAKSVEIK</sequence>
<dbReference type="PANTHER" id="PTHR37422">
    <property type="entry name" value="TEICHURONIC ACID BIOSYNTHESIS PROTEIN TUAE"/>
    <property type="match status" value="1"/>
</dbReference>
<dbReference type="Pfam" id="PF04932">
    <property type="entry name" value="Wzy_C"/>
    <property type="match status" value="1"/>
</dbReference>